<name>A0A1C3EB11_9PLAN</name>
<evidence type="ECO:0000313" key="3">
    <source>
        <dbReference type="EMBL" id="ODA30436.1"/>
    </source>
</evidence>
<feature type="compositionally biased region" description="Pro residues" evidence="2">
    <location>
        <begin position="350"/>
        <end position="372"/>
    </location>
</feature>
<feature type="region of interest" description="Disordered" evidence="2">
    <location>
        <begin position="162"/>
        <end position="181"/>
    </location>
</feature>
<accession>A0A1C3EB11</accession>
<dbReference type="STRING" id="1841610.A6X21_00815"/>
<keyword evidence="1" id="KW-0175">Coiled coil</keyword>
<feature type="region of interest" description="Disordered" evidence="2">
    <location>
        <begin position="347"/>
        <end position="372"/>
    </location>
</feature>
<dbReference type="OrthoDB" id="248872at2"/>
<dbReference type="EMBL" id="LYDR01000110">
    <property type="protein sequence ID" value="ODA30436.1"/>
    <property type="molecule type" value="Genomic_DNA"/>
</dbReference>
<dbReference type="RefSeq" id="WP_068848668.1">
    <property type="nucleotide sequence ID" value="NZ_LYDR01000110.1"/>
</dbReference>
<proteinExistence type="predicted"/>
<sequence length="372" mass="42095">MKPRPKEQGDELDLDSLMDAMTNVVAVLILVLLLTQLNVQETIRDVVSRSTVTEADLNSAKKELDALLEKKQSVDSRLNEFNLASEKERLARMQETLAARKKLLETQNKQANEFSMRIENDRKMAVENEKEIEQNQQERDKLQTQIAETLAKKADLQARLDKTPVKPAPPPKVVSIPSPRPAPEGAKRLSILCANNKIYPLSIDDIRKDAEEKAKGIILRYKLNTNPEAGIDPEKFENFYTKLPSPNDEFFKVEYFVADKRWPRIRLIPRENKGITVEQLASAKSAGRRLLASIDPQKFYVVFDVLTNSFDAYLSARQVLMQANVPAGWEPRPDQWVYESWIPGSIELGPPRPPAPPPTTPQTPAKPPNVID</sequence>
<evidence type="ECO:0000313" key="4">
    <source>
        <dbReference type="Proteomes" id="UP000094828"/>
    </source>
</evidence>
<dbReference type="AlphaFoldDB" id="A0A1C3EB11"/>
<gene>
    <name evidence="3" type="ORF">A6X21_00815</name>
</gene>
<comment type="caution">
    <text evidence="3">The sequence shown here is derived from an EMBL/GenBank/DDBJ whole genome shotgun (WGS) entry which is preliminary data.</text>
</comment>
<evidence type="ECO:0000256" key="2">
    <source>
        <dbReference type="SAM" id="MobiDB-lite"/>
    </source>
</evidence>
<evidence type="ECO:0000256" key="1">
    <source>
        <dbReference type="SAM" id="Coils"/>
    </source>
</evidence>
<protein>
    <submittedName>
        <fullName evidence="3">Uncharacterized protein</fullName>
    </submittedName>
</protein>
<feature type="coiled-coil region" evidence="1">
    <location>
        <begin position="50"/>
        <end position="77"/>
    </location>
</feature>
<keyword evidence="4" id="KW-1185">Reference proteome</keyword>
<reference evidence="3 4" key="1">
    <citation type="submission" date="2016-05" db="EMBL/GenBank/DDBJ databases">
        <title>Genomic and physiological characterization of Planctopirus sp. isolated from fresh water lake.</title>
        <authorList>
            <person name="Subhash Y."/>
            <person name="Ramana C."/>
        </authorList>
    </citation>
    <scope>NUCLEOTIDE SEQUENCE [LARGE SCALE GENOMIC DNA]</scope>
    <source>
        <strain evidence="3 4">JC280</strain>
    </source>
</reference>
<dbReference type="Proteomes" id="UP000094828">
    <property type="component" value="Unassembled WGS sequence"/>
</dbReference>
<feature type="compositionally biased region" description="Pro residues" evidence="2">
    <location>
        <begin position="166"/>
        <end position="181"/>
    </location>
</feature>
<feature type="coiled-coil region" evidence="1">
    <location>
        <begin position="118"/>
        <end position="159"/>
    </location>
</feature>
<organism evidence="3 4">
    <name type="scientific">Planctopirus hydrillae</name>
    <dbReference type="NCBI Taxonomy" id="1841610"/>
    <lineage>
        <taxon>Bacteria</taxon>
        <taxon>Pseudomonadati</taxon>
        <taxon>Planctomycetota</taxon>
        <taxon>Planctomycetia</taxon>
        <taxon>Planctomycetales</taxon>
        <taxon>Planctomycetaceae</taxon>
        <taxon>Planctopirus</taxon>
    </lineage>
</organism>